<evidence type="ECO:0000256" key="4">
    <source>
        <dbReference type="ARBA" id="ARBA00022840"/>
    </source>
</evidence>
<dbReference type="Pfam" id="PF00664">
    <property type="entry name" value="ABC_membrane"/>
    <property type="match status" value="1"/>
</dbReference>
<feature type="transmembrane region" description="Helical" evidence="7">
    <location>
        <begin position="131"/>
        <end position="152"/>
    </location>
</feature>
<keyword evidence="2 7" id="KW-0812">Transmembrane</keyword>
<feature type="domain" description="ABC transmembrane type-1" evidence="9">
    <location>
        <begin position="22"/>
        <end position="299"/>
    </location>
</feature>
<dbReference type="NCBIfam" id="TIGR02857">
    <property type="entry name" value="CydD"/>
    <property type="match status" value="1"/>
</dbReference>
<keyword evidence="3" id="KW-0547">Nucleotide-binding</keyword>
<dbReference type="GO" id="GO:0034040">
    <property type="term" value="F:ATPase-coupled lipid transmembrane transporter activity"/>
    <property type="evidence" value="ECO:0007669"/>
    <property type="project" value="TreeGrafter"/>
</dbReference>
<dbReference type="PROSITE" id="PS50893">
    <property type="entry name" value="ABC_TRANSPORTER_2"/>
    <property type="match status" value="1"/>
</dbReference>
<gene>
    <name evidence="10" type="ORF">FD27_GL001610</name>
</gene>
<dbReference type="PATRIC" id="fig|1423746.3.peg.1640"/>
<dbReference type="GO" id="GO:0140359">
    <property type="term" value="F:ABC-type transporter activity"/>
    <property type="evidence" value="ECO:0007669"/>
    <property type="project" value="InterPro"/>
</dbReference>
<dbReference type="Gene3D" id="1.20.1560.10">
    <property type="entry name" value="ABC transporter type 1, transmembrane domain"/>
    <property type="match status" value="1"/>
</dbReference>
<dbReference type="InterPro" id="IPR017871">
    <property type="entry name" value="ABC_transporter-like_CS"/>
</dbReference>
<dbReference type="CDD" id="cd03228">
    <property type="entry name" value="ABCC_MRP_Like"/>
    <property type="match status" value="1"/>
</dbReference>
<evidence type="ECO:0000256" key="6">
    <source>
        <dbReference type="ARBA" id="ARBA00023136"/>
    </source>
</evidence>
<keyword evidence="6 7" id="KW-0472">Membrane</keyword>
<evidence type="ECO:0000256" key="3">
    <source>
        <dbReference type="ARBA" id="ARBA00022741"/>
    </source>
</evidence>
<feature type="domain" description="ABC transporter" evidence="8">
    <location>
        <begin position="332"/>
        <end position="566"/>
    </location>
</feature>
<dbReference type="Pfam" id="PF00005">
    <property type="entry name" value="ABC_tran"/>
    <property type="match status" value="1"/>
</dbReference>
<dbReference type="PANTHER" id="PTHR24221">
    <property type="entry name" value="ATP-BINDING CASSETTE SUB-FAMILY B"/>
    <property type="match status" value="1"/>
</dbReference>
<name>A0A0R1PDE3_9LACO</name>
<comment type="subcellular location">
    <subcellularLocation>
        <location evidence="1">Cell membrane</location>
        <topology evidence="1">Multi-pass membrane protein</topology>
    </subcellularLocation>
</comment>
<evidence type="ECO:0000256" key="2">
    <source>
        <dbReference type="ARBA" id="ARBA00022692"/>
    </source>
</evidence>
<evidence type="ECO:0000259" key="9">
    <source>
        <dbReference type="PROSITE" id="PS50929"/>
    </source>
</evidence>
<dbReference type="AlphaFoldDB" id="A0A0R1PDE3"/>
<keyword evidence="4" id="KW-0067">ATP-binding</keyword>
<dbReference type="RefSeq" id="WP_057748012.1">
    <property type="nucleotide sequence ID" value="NZ_AZER01000004.1"/>
</dbReference>
<keyword evidence="5 7" id="KW-1133">Transmembrane helix</keyword>
<dbReference type="GO" id="GO:0042883">
    <property type="term" value="P:cysteine transport"/>
    <property type="evidence" value="ECO:0007669"/>
    <property type="project" value="InterPro"/>
</dbReference>
<feature type="transmembrane region" description="Helical" evidence="7">
    <location>
        <begin position="158"/>
        <end position="178"/>
    </location>
</feature>
<dbReference type="STRING" id="1423746.FD27_GL001610"/>
<keyword evidence="11" id="KW-1185">Reference proteome</keyword>
<evidence type="ECO:0000256" key="1">
    <source>
        <dbReference type="ARBA" id="ARBA00004651"/>
    </source>
</evidence>
<dbReference type="EMBL" id="AZER01000004">
    <property type="protein sequence ID" value="KRL28612.1"/>
    <property type="molecule type" value="Genomic_DNA"/>
</dbReference>
<dbReference type="InterPro" id="IPR036640">
    <property type="entry name" value="ABC1_TM_sf"/>
</dbReference>
<sequence length="574" mass="64925">MIDRLLFTLPESKKIMVKLVGLYVLQAFLILGQALGLAMLLTNLWQGHPLASQWQWLLLFAGCFTARHLTNWLEQARLDSYARHCADQLRQQLLKRLFTLGPVLINREGTGNMVTLALDGISEVETYINLLFSKFVSMMVIPILLLIVCLYLDWVSGLVMLAIYPLIILFMIILGYAAKAKADRQYANFQMLSNHFIDSLRGIDTLKYFGISKQYSKSIFRSSEQFRRSTMSVIRVAMLSTFALDFFTTLAIAILAVFLGLRLIDGHLLLFPALAILILAPEYFMPIRNFANDYHATLNGKNSFHAVYRILKMAEPQRPQVQLHSWLPNDQLKLTGVSYQYPSGSQLKPLNLTLTGYQKVGIIGMSGAGKTTLINLLAGFLAPTAGQFNVQGTMTNSMNISDWQQQILYIPQHPYIFEDTLRNNIAFYTPDVSDRQVEKAVHVVGLDNLVATLPAGLSTVIGQGHRPLSGGQAQRIALARAFLDQKRKIMILDEPTAHLDIETELELKERMLPLMKDRLVLLATHRLHWLNQMDHVIVLNHGRLVEQGDYQTLLEQNGYLTKLIRQMRGGRLDA</sequence>
<dbReference type="InterPro" id="IPR027417">
    <property type="entry name" value="P-loop_NTPase"/>
</dbReference>
<dbReference type="InterPro" id="IPR003439">
    <property type="entry name" value="ABC_transporter-like_ATP-bd"/>
</dbReference>
<dbReference type="PROSITE" id="PS50929">
    <property type="entry name" value="ABC_TM1F"/>
    <property type="match status" value="1"/>
</dbReference>
<dbReference type="Gene3D" id="3.40.50.300">
    <property type="entry name" value="P-loop containing nucleotide triphosphate hydrolases"/>
    <property type="match status" value="1"/>
</dbReference>
<accession>A0A0R1PDE3</accession>
<dbReference type="Proteomes" id="UP000051445">
    <property type="component" value="Unassembled WGS sequence"/>
</dbReference>
<dbReference type="PANTHER" id="PTHR24221:SF614">
    <property type="entry name" value="GLUTATHIONE_L-CYSTEINE TRANSPORT SYSTEM ATP-BINDING_PERMEASE PROTEIN CYDC"/>
    <property type="match status" value="1"/>
</dbReference>
<reference evidence="10 11" key="1">
    <citation type="journal article" date="2015" name="Genome Announc.">
        <title>Expanding the biotechnology potential of lactobacilli through comparative genomics of 213 strains and associated genera.</title>
        <authorList>
            <person name="Sun Z."/>
            <person name="Harris H.M."/>
            <person name="McCann A."/>
            <person name="Guo C."/>
            <person name="Argimon S."/>
            <person name="Zhang W."/>
            <person name="Yang X."/>
            <person name="Jeffery I.B."/>
            <person name="Cooney J.C."/>
            <person name="Kagawa T.F."/>
            <person name="Liu W."/>
            <person name="Song Y."/>
            <person name="Salvetti E."/>
            <person name="Wrobel A."/>
            <person name="Rasinkangas P."/>
            <person name="Parkhill J."/>
            <person name="Rea M.C."/>
            <person name="O'Sullivan O."/>
            <person name="Ritari J."/>
            <person name="Douillard F.P."/>
            <person name="Paul Ross R."/>
            <person name="Yang R."/>
            <person name="Briner A.E."/>
            <person name="Felis G.E."/>
            <person name="de Vos W.M."/>
            <person name="Barrangou R."/>
            <person name="Klaenhammer T.R."/>
            <person name="Caufield P.W."/>
            <person name="Cui Y."/>
            <person name="Zhang H."/>
            <person name="O'Toole P.W."/>
        </authorList>
    </citation>
    <scope>NUCLEOTIDE SEQUENCE [LARGE SCALE GENOMIC DNA]</scope>
    <source>
        <strain evidence="10 11">DSM 13145</strain>
    </source>
</reference>
<dbReference type="InterPro" id="IPR011527">
    <property type="entry name" value="ABC1_TM_dom"/>
</dbReference>
<protein>
    <submittedName>
        <fullName evidence="10">ABC superfamily ATP binding cassette transporter, ABC membrane protein</fullName>
    </submittedName>
</protein>
<evidence type="ECO:0000256" key="7">
    <source>
        <dbReference type="SAM" id="Phobius"/>
    </source>
</evidence>
<dbReference type="SUPFAM" id="SSF90123">
    <property type="entry name" value="ABC transporter transmembrane region"/>
    <property type="match status" value="1"/>
</dbReference>
<feature type="transmembrane region" description="Helical" evidence="7">
    <location>
        <begin position="236"/>
        <end position="261"/>
    </location>
</feature>
<feature type="transmembrane region" description="Helical" evidence="7">
    <location>
        <begin position="20"/>
        <end position="42"/>
    </location>
</feature>
<evidence type="ECO:0000256" key="5">
    <source>
        <dbReference type="ARBA" id="ARBA00022989"/>
    </source>
</evidence>
<dbReference type="SMART" id="SM00382">
    <property type="entry name" value="AAA"/>
    <property type="match status" value="1"/>
</dbReference>
<evidence type="ECO:0000313" key="11">
    <source>
        <dbReference type="Proteomes" id="UP000051445"/>
    </source>
</evidence>
<comment type="caution">
    <text evidence="10">The sequence shown here is derived from an EMBL/GenBank/DDBJ whole genome shotgun (WGS) entry which is preliminary data.</text>
</comment>
<evidence type="ECO:0000313" key="10">
    <source>
        <dbReference type="EMBL" id="KRL28612.1"/>
    </source>
</evidence>
<dbReference type="GO" id="GO:0016887">
    <property type="term" value="F:ATP hydrolysis activity"/>
    <property type="evidence" value="ECO:0007669"/>
    <property type="project" value="InterPro"/>
</dbReference>
<dbReference type="PROSITE" id="PS00211">
    <property type="entry name" value="ABC_TRANSPORTER_1"/>
    <property type="match status" value="1"/>
</dbReference>
<dbReference type="OrthoDB" id="9806127at2"/>
<proteinExistence type="predicted"/>
<dbReference type="GO" id="GO:0005524">
    <property type="term" value="F:ATP binding"/>
    <property type="evidence" value="ECO:0007669"/>
    <property type="project" value="UniProtKB-KW"/>
</dbReference>
<dbReference type="CDD" id="cd18584">
    <property type="entry name" value="ABC_6TM_AarD_CydD"/>
    <property type="match status" value="1"/>
</dbReference>
<dbReference type="InterPro" id="IPR039421">
    <property type="entry name" value="Type_1_exporter"/>
</dbReference>
<feature type="transmembrane region" description="Helical" evidence="7">
    <location>
        <begin position="54"/>
        <end position="73"/>
    </location>
</feature>
<dbReference type="GO" id="GO:0005886">
    <property type="term" value="C:plasma membrane"/>
    <property type="evidence" value="ECO:0007669"/>
    <property type="project" value="UniProtKB-SubCell"/>
</dbReference>
<organism evidence="10 11">
    <name type="scientific">Limosilactobacillus frumenti DSM 13145</name>
    <dbReference type="NCBI Taxonomy" id="1423746"/>
    <lineage>
        <taxon>Bacteria</taxon>
        <taxon>Bacillati</taxon>
        <taxon>Bacillota</taxon>
        <taxon>Bacilli</taxon>
        <taxon>Lactobacillales</taxon>
        <taxon>Lactobacillaceae</taxon>
        <taxon>Limosilactobacillus</taxon>
    </lineage>
</organism>
<feature type="transmembrane region" description="Helical" evidence="7">
    <location>
        <begin position="267"/>
        <end position="285"/>
    </location>
</feature>
<dbReference type="SUPFAM" id="SSF52540">
    <property type="entry name" value="P-loop containing nucleoside triphosphate hydrolases"/>
    <property type="match status" value="1"/>
</dbReference>
<dbReference type="InterPro" id="IPR014216">
    <property type="entry name" value="ABC_transptr_CydD"/>
</dbReference>
<dbReference type="InterPro" id="IPR003593">
    <property type="entry name" value="AAA+_ATPase"/>
</dbReference>
<evidence type="ECO:0000259" key="8">
    <source>
        <dbReference type="PROSITE" id="PS50893"/>
    </source>
</evidence>